<protein>
    <submittedName>
        <fullName evidence="3">Porin family protein</fullName>
    </submittedName>
</protein>
<feature type="domain" description="Outer membrane protein beta-barrel" evidence="2">
    <location>
        <begin position="18"/>
        <end position="164"/>
    </location>
</feature>
<feature type="signal peptide" evidence="1">
    <location>
        <begin position="1"/>
        <end position="19"/>
    </location>
</feature>
<dbReference type="RefSeq" id="WP_380736308.1">
    <property type="nucleotide sequence ID" value="NZ_JBHTJP010000002.1"/>
</dbReference>
<evidence type="ECO:0000313" key="3">
    <source>
        <dbReference type="EMBL" id="MFD0975298.1"/>
    </source>
</evidence>
<dbReference type="EMBL" id="JBHTJP010000002">
    <property type="protein sequence ID" value="MFD0975298.1"/>
    <property type="molecule type" value="Genomic_DNA"/>
</dbReference>
<keyword evidence="1" id="KW-0732">Signal</keyword>
<accession>A0ABW3IBW5</accession>
<proteinExistence type="predicted"/>
<evidence type="ECO:0000313" key="4">
    <source>
        <dbReference type="Proteomes" id="UP001597100"/>
    </source>
</evidence>
<organism evidence="3 4">
    <name type="scientific">Salinimicrobium gaetbulicola</name>
    <dbReference type="NCBI Taxonomy" id="999702"/>
    <lineage>
        <taxon>Bacteria</taxon>
        <taxon>Pseudomonadati</taxon>
        <taxon>Bacteroidota</taxon>
        <taxon>Flavobacteriia</taxon>
        <taxon>Flavobacteriales</taxon>
        <taxon>Flavobacteriaceae</taxon>
        <taxon>Salinimicrobium</taxon>
    </lineage>
</organism>
<dbReference type="InterPro" id="IPR011250">
    <property type="entry name" value="OMP/PagP_B-barrel"/>
</dbReference>
<sequence>MKKLIFIGLLFFSVSALQAQEMGFGIKGGVNFASLNGDDADGWDGRTSFHLGLLAEFGLSEKFAIQPEILYSAQGAEEEDLTLKLDYLTIPVMAKYYATDAFSIEAGPYIGFNTKAEFDMDGDTMDVKDETESTDFGIGLGLGYELPMGVFFQARYAMGLSDIASDGDIKNSVFQLSVGYKLF</sequence>
<dbReference type="SUPFAM" id="SSF56925">
    <property type="entry name" value="OMPA-like"/>
    <property type="match status" value="1"/>
</dbReference>
<keyword evidence="4" id="KW-1185">Reference proteome</keyword>
<comment type="caution">
    <text evidence="3">The sequence shown here is derived from an EMBL/GenBank/DDBJ whole genome shotgun (WGS) entry which is preliminary data.</text>
</comment>
<reference evidence="4" key="1">
    <citation type="journal article" date="2019" name="Int. J. Syst. Evol. Microbiol.">
        <title>The Global Catalogue of Microorganisms (GCM) 10K type strain sequencing project: providing services to taxonomists for standard genome sequencing and annotation.</title>
        <authorList>
            <consortium name="The Broad Institute Genomics Platform"/>
            <consortium name="The Broad Institute Genome Sequencing Center for Infectious Disease"/>
            <person name="Wu L."/>
            <person name="Ma J."/>
        </authorList>
    </citation>
    <scope>NUCLEOTIDE SEQUENCE [LARGE SCALE GENOMIC DNA]</scope>
    <source>
        <strain evidence="4">CCUG 60898</strain>
    </source>
</reference>
<dbReference type="Pfam" id="PF13568">
    <property type="entry name" value="OMP_b-brl_2"/>
    <property type="match status" value="1"/>
</dbReference>
<name>A0ABW3IBW5_9FLAO</name>
<gene>
    <name evidence="3" type="ORF">ACFQ1G_00705</name>
</gene>
<evidence type="ECO:0000259" key="2">
    <source>
        <dbReference type="Pfam" id="PF13568"/>
    </source>
</evidence>
<feature type="chain" id="PRO_5045261029" evidence="1">
    <location>
        <begin position="20"/>
        <end position="183"/>
    </location>
</feature>
<dbReference type="InterPro" id="IPR025665">
    <property type="entry name" value="Beta-barrel_OMP_2"/>
</dbReference>
<dbReference type="Proteomes" id="UP001597100">
    <property type="component" value="Unassembled WGS sequence"/>
</dbReference>
<evidence type="ECO:0000256" key="1">
    <source>
        <dbReference type="SAM" id="SignalP"/>
    </source>
</evidence>